<organism evidence="2 3">
    <name type="scientific">Runella defluvii</name>
    <dbReference type="NCBI Taxonomy" id="370973"/>
    <lineage>
        <taxon>Bacteria</taxon>
        <taxon>Pseudomonadati</taxon>
        <taxon>Bacteroidota</taxon>
        <taxon>Cytophagia</taxon>
        <taxon>Cytophagales</taxon>
        <taxon>Spirosomataceae</taxon>
        <taxon>Runella</taxon>
    </lineage>
</organism>
<protein>
    <submittedName>
        <fullName evidence="2">Uncharacterized protein YgiM (DUF1202 family)</fullName>
    </submittedName>
</protein>
<keyword evidence="1" id="KW-0472">Membrane</keyword>
<comment type="caution">
    <text evidence="2">The sequence shown here is derived from an EMBL/GenBank/DDBJ whole genome shotgun (WGS) entry which is preliminary data.</text>
</comment>
<evidence type="ECO:0000313" key="2">
    <source>
        <dbReference type="EMBL" id="MBB3840758.1"/>
    </source>
</evidence>
<proteinExistence type="predicted"/>
<evidence type="ECO:0000313" key="3">
    <source>
        <dbReference type="Proteomes" id="UP000541352"/>
    </source>
</evidence>
<gene>
    <name evidence="2" type="ORF">FHS57_004778</name>
</gene>
<accession>A0A7W5ZPP9</accession>
<keyword evidence="1" id="KW-1133">Transmembrane helix</keyword>
<evidence type="ECO:0000256" key="1">
    <source>
        <dbReference type="SAM" id="Phobius"/>
    </source>
</evidence>
<dbReference type="RefSeq" id="WP_183977935.1">
    <property type="nucleotide sequence ID" value="NZ_JACIBY010000012.1"/>
</dbReference>
<dbReference type="AlphaFoldDB" id="A0A7W5ZPP9"/>
<dbReference type="Proteomes" id="UP000541352">
    <property type="component" value="Unassembled WGS sequence"/>
</dbReference>
<dbReference type="Gene3D" id="2.30.30.40">
    <property type="entry name" value="SH3 Domains"/>
    <property type="match status" value="1"/>
</dbReference>
<dbReference type="EMBL" id="JACIBY010000012">
    <property type="protein sequence ID" value="MBB3840758.1"/>
    <property type="molecule type" value="Genomic_DNA"/>
</dbReference>
<reference evidence="2 3" key="1">
    <citation type="submission" date="2020-08" db="EMBL/GenBank/DDBJ databases">
        <title>Genomic Encyclopedia of Type Strains, Phase IV (KMG-IV): sequencing the most valuable type-strain genomes for metagenomic binning, comparative biology and taxonomic classification.</title>
        <authorList>
            <person name="Goeker M."/>
        </authorList>
    </citation>
    <scope>NUCLEOTIDE SEQUENCE [LARGE SCALE GENOMIC DNA]</scope>
    <source>
        <strain evidence="2 3">DSM 17976</strain>
    </source>
</reference>
<keyword evidence="1" id="KW-0812">Transmembrane</keyword>
<keyword evidence="3" id="KW-1185">Reference proteome</keyword>
<sequence>MAAFIGGAILKTKADSTNTPNGAFKVFASANGKAIGTLKPSSYVGSFVQSVGEWTQIRLRNPISGNQYGWILSDKLVQWQAPYNYYIQNGRTGVNVRNAPSLTSGVLKKLNGGMLAGKSDGYNENGFVFLALNGGGYGWISADYITRSNVTAQPTTTGTETRPPDLSAPTETKDYRQFLLPGIIFLSCITLLMLVRYAIKFQE</sequence>
<name>A0A7W5ZPP9_9BACT</name>
<feature type="transmembrane region" description="Helical" evidence="1">
    <location>
        <begin position="178"/>
        <end position="199"/>
    </location>
</feature>